<dbReference type="OrthoDB" id="8478780at2"/>
<feature type="region of interest" description="Disordered" evidence="1">
    <location>
        <begin position="1"/>
        <end position="33"/>
    </location>
</feature>
<dbReference type="KEGG" id="fer:FNB15_04395"/>
<proteinExistence type="predicted"/>
<evidence type="ECO:0000256" key="1">
    <source>
        <dbReference type="SAM" id="MobiDB-lite"/>
    </source>
</evidence>
<dbReference type="Proteomes" id="UP000317496">
    <property type="component" value="Chromosome"/>
</dbReference>
<keyword evidence="4" id="KW-1185">Reference proteome</keyword>
<dbReference type="EMBL" id="CP041636">
    <property type="protein sequence ID" value="QDO96559.1"/>
    <property type="molecule type" value="Genomic_DNA"/>
</dbReference>
<feature type="transmembrane region" description="Helical" evidence="2">
    <location>
        <begin position="99"/>
        <end position="118"/>
    </location>
</feature>
<dbReference type="AlphaFoldDB" id="A0A516GYE8"/>
<sequence>MAIQPGKPSGGGSSAPPRPLAPKAPATAPAAEDEVEQLAPSELDDVTHAEYRLLYDAAARNVLFAKRQQWRMVEYFTLIALALVAIGIAVPFAPDVTRFVAGFLSFVGAASLGVVAMLQSWQGNEHAKMAYLATDFSNFARNALRRKPKLSGDIHRYLMLLLMLLYIVVLDVVVVRLLLDIAR</sequence>
<evidence type="ECO:0000313" key="3">
    <source>
        <dbReference type="EMBL" id="QDO96559.1"/>
    </source>
</evidence>
<reference evidence="3 4" key="1">
    <citation type="submission" date="2019-07" db="EMBL/GenBank/DDBJ databases">
        <title>Genome sequencing for Ferrovibrio sp. K5.</title>
        <authorList>
            <person name="Park S.-J."/>
        </authorList>
    </citation>
    <scope>NUCLEOTIDE SEQUENCE [LARGE SCALE GENOMIC DNA]</scope>
    <source>
        <strain evidence="3 4">K5</strain>
    </source>
</reference>
<name>A0A516GYE8_9PROT</name>
<accession>A0A516GYE8</accession>
<feature type="transmembrane region" description="Helical" evidence="2">
    <location>
        <begin position="157"/>
        <end position="179"/>
    </location>
</feature>
<protein>
    <submittedName>
        <fullName evidence="3">Uncharacterized protein</fullName>
    </submittedName>
</protein>
<evidence type="ECO:0000256" key="2">
    <source>
        <dbReference type="SAM" id="Phobius"/>
    </source>
</evidence>
<keyword evidence="2" id="KW-1133">Transmembrane helix</keyword>
<feature type="transmembrane region" description="Helical" evidence="2">
    <location>
        <begin position="75"/>
        <end position="93"/>
    </location>
</feature>
<keyword evidence="2" id="KW-0472">Membrane</keyword>
<gene>
    <name evidence="3" type="ORF">FNB15_04395</name>
</gene>
<organism evidence="3 4">
    <name type="scientific">Ferrovibrio terrae</name>
    <dbReference type="NCBI Taxonomy" id="2594003"/>
    <lineage>
        <taxon>Bacteria</taxon>
        <taxon>Pseudomonadati</taxon>
        <taxon>Pseudomonadota</taxon>
        <taxon>Alphaproteobacteria</taxon>
        <taxon>Rhodospirillales</taxon>
        <taxon>Rhodospirillaceae</taxon>
        <taxon>Ferrovibrio</taxon>
    </lineage>
</organism>
<evidence type="ECO:0000313" key="4">
    <source>
        <dbReference type="Proteomes" id="UP000317496"/>
    </source>
</evidence>
<keyword evidence="2" id="KW-0812">Transmembrane</keyword>